<keyword evidence="2" id="KW-1185">Reference proteome</keyword>
<proteinExistence type="predicted"/>
<accession>A0ABW1KMQ6</accession>
<gene>
    <name evidence="1" type="ORF">ACFP2T_40335</name>
</gene>
<name>A0ABW1KMQ6_9ACTN</name>
<organism evidence="1 2">
    <name type="scientific">Plantactinospora solaniradicis</name>
    <dbReference type="NCBI Taxonomy" id="1723736"/>
    <lineage>
        <taxon>Bacteria</taxon>
        <taxon>Bacillati</taxon>
        <taxon>Actinomycetota</taxon>
        <taxon>Actinomycetes</taxon>
        <taxon>Micromonosporales</taxon>
        <taxon>Micromonosporaceae</taxon>
        <taxon>Plantactinospora</taxon>
    </lineage>
</organism>
<dbReference type="RefSeq" id="WP_377431956.1">
    <property type="nucleotide sequence ID" value="NZ_JBHSPR010000060.1"/>
</dbReference>
<dbReference type="Proteomes" id="UP001596203">
    <property type="component" value="Unassembled WGS sequence"/>
</dbReference>
<evidence type="ECO:0000313" key="2">
    <source>
        <dbReference type="Proteomes" id="UP001596203"/>
    </source>
</evidence>
<reference evidence="2" key="1">
    <citation type="journal article" date="2019" name="Int. J. Syst. Evol. Microbiol.">
        <title>The Global Catalogue of Microorganisms (GCM) 10K type strain sequencing project: providing services to taxonomists for standard genome sequencing and annotation.</title>
        <authorList>
            <consortium name="The Broad Institute Genomics Platform"/>
            <consortium name="The Broad Institute Genome Sequencing Center for Infectious Disease"/>
            <person name="Wu L."/>
            <person name="Ma J."/>
        </authorList>
    </citation>
    <scope>NUCLEOTIDE SEQUENCE [LARGE SCALE GENOMIC DNA]</scope>
    <source>
        <strain evidence="2">ZS-35-S2</strain>
    </source>
</reference>
<sequence>MSAPVELRAFLVHCMDNDDEIRFTFVDDRTFLGWVLDVTDGRVLVGWRFSPISAQWVEDRTPEQDEEWVPFEAVRPDTLARYDTSAQRWVEHTG</sequence>
<evidence type="ECO:0000313" key="1">
    <source>
        <dbReference type="EMBL" id="MFC6022392.1"/>
    </source>
</evidence>
<comment type="caution">
    <text evidence="1">The sequence shown here is derived from an EMBL/GenBank/DDBJ whole genome shotgun (WGS) entry which is preliminary data.</text>
</comment>
<protein>
    <submittedName>
        <fullName evidence="1">Uncharacterized protein</fullName>
    </submittedName>
</protein>
<dbReference type="EMBL" id="JBHSPR010000060">
    <property type="protein sequence ID" value="MFC6022392.1"/>
    <property type="molecule type" value="Genomic_DNA"/>
</dbReference>